<organism evidence="6 7">
    <name type="scientific">Magnusiomyces paraingens</name>
    <dbReference type="NCBI Taxonomy" id="2606893"/>
    <lineage>
        <taxon>Eukaryota</taxon>
        <taxon>Fungi</taxon>
        <taxon>Dikarya</taxon>
        <taxon>Ascomycota</taxon>
        <taxon>Saccharomycotina</taxon>
        <taxon>Dipodascomycetes</taxon>
        <taxon>Dipodascales</taxon>
        <taxon>Dipodascaceae</taxon>
        <taxon>Magnusiomyces</taxon>
    </lineage>
</organism>
<evidence type="ECO:0000313" key="7">
    <source>
        <dbReference type="Proteomes" id="UP000398389"/>
    </source>
</evidence>
<dbReference type="SUPFAM" id="SSF50891">
    <property type="entry name" value="Cyclophilin-like"/>
    <property type="match status" value="1"/>
</dbReference>
<dbReference type="GO" id="GO:0003755">
    <property type="term" value="F:peptidyl-prolyl cis-trans isomerase activity"/>
    <property type="evidence" value="ECO:0007669"/>
    <property type="project" value="UniProtKB-UniRule"/>
</dbReference>
<dbReference type="PROSITE" id="PS00170">
    <property type="entry name" value="CSA_PPIASE_1"/>
    <property type="match status" value="1"/>
</dbReference>
<feature type="domain" description="PPIase cyclophilin-type" evidence="5">
    <location>
        <begin position="10"/>
        <end position="173"/>
    </location>
</feature>
<dbReference type="Gene3D" id="2.40.100.10">
    <property type="entry name" value="Cyclophilin-like"/>
    <property type="match status" value="1"/>
</dbReference>
<dbReference type="InterPro" id="IPR024936">
    <property type="entry name" value="Cyclophilin-type_PPIase"/>
</dbReference>
<dbReference type="PANTHER" id="PTHR11071:SF561">
    <property type="entry name" value="PEPTIDYL-PROLYL CIS-TRANS ISOMERASE D-RELATED"/>
    <property type="match status" value="1"/>
</dbReference>
<evidence type="ECO:0000256" key="3">
    <source>
        <dbReference type="ARBA" id="ARBA00023235"/>
    </source>
</evidence>
<keyword evidence="2 4" id="KW-0697">Rotamase</keyword>
<proteinExistence type="inferred from homology"/>
<dbReference type="RefSeq" id="XP_031853520.1">
    <property type="nucleotide sequence ID" value="XM_031997629.1"/>
</dbReference>
<dbReference type="OrthoDB" id="193499at2759"/>
<reference evidence="6 7" key="1">
    <citation type="submission" date="2019-09" db="EMBL/GenBank/DDBJ databases">
        <authorList>
            <person name="Brejova B."/>
        </authorList>
    </citation>
    <scope>NUCLEOTIDE SEQUENCE [LARGE SCALE GENOMIC DNA]</scope>
</reference>
<comment type="catalytic activity">
    <reaction evidence="1 4">
        <text>[protein]-peptidylproline (omega=180) = [protein]-peptidylproline (omega=0)</text>
        <dbReference type="Rhea" id="RHEA:16237"/>
        <dbReference type="Rhea" id="RHEA-COMP:10747"/>
        <dbReference type="Rhea" id="RHEA-COMP:10748"/>
        <dbReference type="ChEBI" id="CHEBI:83833"/>
        <dbReference type="ChEBI" id="CHEBI:83834"/>
        <dbReference type="EC" id="5.2.1.8"/>
    </reaction>
</comment>
<dbReference type="PANTHER" id="PTHR11071">
    <property type="entry name" value="PEPTIDYL-PROLYL CIS-TRANS ISOMERASE"/>
    <property type="match status" value="1"/>
</dbReference>
<dbReference type="PROSITE" id="PS50072">
    <property type="entry name" value="CSA_PPIASE_2"/>
    <property type="match status" value="1"/>
</dbReference>
<dbReference type="GO" id="GO:0006457">
    <property type="term" value="P:protein folding"/>
    <property type="evidence" value="ECO:0007669"/>
    <property type="project" value="InterPro"/>
</dbReference>
<dbReference type="Proteomes" id="UP000398389">
    <property type="component" value="Unassembled WGS sequence"/>
</dbReference>
<comment type="similarity">
    <text evidence="4">Belongs to the cyclophilin-type PPIase family.</text>
</comment>
<evidence type="ECO:0000259" key="5">
    <source>
        <dbReference type="PROSITE" id="PS50072"/>
    </source>
</evidence>
<dbReference type="EMBL" id="CABVLU010000002">
    <property type="protein sequence ID" value="VVT50881.1"/>
    <property type="molecule type" value="Genomic_DNA"/>
</dbReference>
<sequence>MASLDPPVVFLDVSLGPQPLGRIKIELFAKDVPRTAENFRQFCTGEYRVNTVPMGYKGSSFHRVIRDFMIQGGDFVKGNGTGHMTIYGRETFPDENFIHKHKEFNVSMANSGPNSNGCQFFICCKDLPHLDGKHVVFGRVIEGQDVVRKIEYVPTGENNRPYPHDVLITQCGEM</sequence>
<evidence type="ECO:0000256" key="4">
    <source>
        <dbReference type="RuleBase" id="RU363019"/>
    </source>
</evidence>
<keyword evidence="3 4" id="KW-0413">Isomerase</keyword>
<protein>
    <recommendedName>
        <fullName evidence="4">Peptidyl-prolyl cis-trans isomerase</fullName>
        <shortName evidence="4">PPIase</shortName>
        <ecNumber evidence="4">5.2.1.8</ecNumber>
    </recommendedName>
</protein>
<accession>A0A5E8BI54</accession>
<dbReference type="GO" id="GO:0016018">
    <property type="term" value="F:cyclosporin A binding"/>
    <property type="evidence" value="ECO:0007669"/>
    <property type="project" value="TreeGrafter"/>
</dbReference>
<dbReference type="Pfam" id="PF00160">
    <property type="entry name" value="Pro_isomerase"/>
    <property type="match status" value="1"/>
</dbReference>
<dbReference type="EC" id="5.2.1.8" evidence="4"/>
<dbReference type="AlphaFoldDB" id="A0A5E8BI54"/>
<dbReference type="PRINTS" id="PR00153">
    <property type="entry name" value="CSAPPISMRASE"/>
</dbReference>
<dbReference type="InterPro" id="IPR020892">
    <property type="entry name" value="Cyclophilin-type_PPIase_CS"/>
</dbReference>
<evidence type="ECO:0000256" key="2">
    <source>
        <dbReference type="ARBA" id="ARBA00023110"/>
    </source>
</evidence>
<dbReference type="FunFam" id="2.40.100.10:FF:000025">
    <property type="entry name" value="Peptidyl-prolyl cis-trans isomerase CYP19-2"/>
    <property type="match status" value="1"/>
</dbReference>
<evidence type="ECO:0000313" key="6">
    <source>
        <dbReference type="EMBL" id="VVT50881.1"/>
    </source>
</evidence>
<dbReference type="PIRSF" id="PIRSF001467">
    <property type="entry name" value="Peptidylpro_ismrse"/>
    <property type="match status" value="1"/>
</dbReference>
<gene>
    <name evidence="6" type="ORF">SAPINGB_P002911</name>
</gene>
<evidence type="ECO:0000256" key="1">
    <source>
        <dbReference type="ARBA" id="ARBA00000971"/>
    </source>
</evidence>
<name>A0A5E8BI54_9ASCO</name>
<dbReference type="GO" id="GO:0005737">
    <property type="term" value="C:cytoplasm"/>
    <property type="evidence" value="ECO:0007669"/>
    <property type="project" value="TreeGrafter"/>
</dbReference>
<dbReference type="InterPro" id="IPR002130">
    <property type="entry name" value="Cyclophilin-type_PPIase_dom"/>
</dbReference>
<keyword evidence="7" id="KW-1185">Reference proteome</keyword>
<dbReference type="InterPro" id="IPR029000">
    <property type="entry name" value="Cyclophilin-like_dom_sf"/>
</dbReference>
<dbReference type="GeneID" id="43581729"/>
<comment type="function">
    <text evidence="4">PPIases accelerate the folding of proteins. It catalyzes the cis-trans isomerization of proline imidic peptide bonds in oligopeptides.</text>
</comment>